<gene>
    <name evidence="2" type="ORF">ACFOMG_01725</name>
</gene>
<keyword evidence="1" id="KW-0732">Signal</keyword>
<evidence type="ECO:0000313" key="2">
    <source>
        <dbReference type="EMBL" id="MFC3678829.1"/>
    </source>
</evidence>
<dbReference type="Proteomes" id="UP001595722">
    <property type="component" value="Unassembled WGS sequence"/>
</dbReference>
<dbReference type="RefSeq" id="WP_376864377.1">
    <property type="nucleotide sequence ID" value="NZ_JBHRYB010000001.1"/>
</dbReference>
<reference evidence="3" key="1">
    <citation type="journal article" date="2019" name="Int. J. Syst. Evol. Microbiol.">
        <title>The Global Catalogue of Microorganisms (GCM) 10K type strain sequencing project: providing services to taxonomists for standard genome sequencing and annotation.</title>
        <authorList>
            <consortium name="The Broad Institute Genomics Platform"/>
            <consortium name="The Broad Institute Genome Sequencing Center for Infectious Disease"/>
            <person name="Wu L."/>
            <person name="Ma J."/>
        </authorList>
    </citation>
    <scope>NUCLEOTIDE SEQUENCE [LARGE SCALE GENOMIC DNA]</scope>
    <source>
        <strain evidence="3">KCTC 42424</strain>
    </source>
</reference>
<accession>A0ABV7VNP7</accession>
<protein>
    <submittedName>
        <fullName evidence="2">DUF1302 domain-containing protein</fullName>
    </submittedName>
</protein>
<comment type="caution">
    <text evidence="2">The sequence shown here is derived from an EMBL/GenBank/DDBJ whole genome shotgun (WGS) entry which is preliminary data.</text>
</comment>
<name>A0ABV7VNP7_9GAMM</name>
<proteinExistence type="predicted"/>
<feature type="signal peptide" evidence="1">
    <location>
        <begin position="1"/>
        <end position="28"/>
    </location>
</feature>
<sequence length="648" mass="70231">MTNKAKMNVFKKAPLALALAGTMSGAQAVEFNFGDVTAQWDNTISYGVGWRVEDRDKGQIMTSNGSYIGETTSGSSYNYDDGTLNYDKGDIYTNVVKWSSDLEINYGDFGGFFRARAYYDAAIMDDDPEVAPFNDATKDAAGKGAELLDAFVWMDHYFGDVPVSFRVGRQVVSWGESTFIQGGINSINPVDASAFRKPGAEIKEGLLPVNMAYTSIGLTADVTLEAFYQLEWEKTRTDPCGTFFSTVDFVADGCGPVILGGESTQEEILALRDAEITAGVPLSQRVAPVTERLADDEAKDSGQYGLAVRWYSEALGDTEFGFYHMNIHSRVPFINGVVTNQDRLGVIDGTLGGGSNAPVNADATYDTYRPLYQIAYPEDIQISGISFATSTEGGASISGEISYKPDAPVQWNAFELILAGNGAPWSRLYQQRAEEIGGDEAARRSLYGELAEGFDTFDIWQAQMTYIKFFDRVLGSDRLALVGEVGMTYVDGLPDTDDARYGRSGAYGIGDNAGVFAGVPASYDACSSDYLPDGTTANTSKNVNTDYCNDEGYVTELSGGIRLRAAMDFNNAFAGVNVTPKLSVAYDKGNGPEPGAQFINDRLTTGLSVTFVYQNQTSVDIGYTNFSGGDYNQLKDRDNVTLSAKYSF</sequence>
<organism evidence="2 3">
    <name type="scientific">Bacterioplanoides pacificum</name>
    <dbReference type="NCBI Taxonomy" id="1171596"/>
    <lineage>
        <taxon>Bacteria</taxon>
        <taxon>Pseudomonadati</taxon>
        <taxon>Pseudomonadota</taxon>
        <taxon>Gammaproteobacteria</taxon>
        <taxon>Oceanospirillales</taxon>
        <taxon>Oceanospirillaceae</taxon>
        <taxon>Bacterioplanoides</taxon>
    </lineage>
</organism>
<dbReference type="EMBL" id="JBHRYB010000001">
    <property type="protein sequence ID" value="MFC3678829.1"/>
    <property type="molecule type" value="Genomic_DNA"/>
</dbReference>
<feature type="chain" id="PRO_5047420689" evidence="1">
    <location>
        <begin position="29"/>
        <end position="648"/>
    </location>
</feature>
<dbReference type="Pfam" id="PF06980">
    <property type="entry name" value="DUF1302"/>
    <property type="match status" value="1"/>
</dbReference>
<dbReference type="InterPro" id="IPR010727">
    <property type="entry name" value="DUF1302"/>
</dbReference>
<evidence type="ECO:0000313" key="3">
    <source>
        <dbReference type="Proteomes" id="UP001595722"/>
    </source>
</evidence>
<keyword evidence="3" id="KW-1185">Reference proteome</keyword>
<evidence type="ECO:0000256" key="1">
    <source>
        <dbReference type="SAM" id="SignalP"/>
    </source>
</evidence>